<comment type="caution">
    <text evidence="8">The sequence shown here is derived from an EMBL/GenBank/DDBJ whole genome shotgun (WGS) entry which is preliminary data.</text>
</comment>
<evidence type="ECO:0000256" key="3">
    <source>
        <dbReference type="ARBA" id="ARBA00023204"/>
    </source>
</evidence>
<dbReference type="Pfam" id="PF08676">
    <property type="entry name" value="MutL_C"/>
    <property type="match status" value="1"/>
</dbReference>
<dbReference type="InterPro" id="IPR036890">
    <property type="entry name" value="HATPase_C_sf"/>
</dbReference>
<evidence type="ECO:0000259" key="5">
    <source>
        <dbReference type="SMART" id="SM00853"/>
    </source>
</evidence>
<dbReference type="InterPro" id="IPR042121">
    <property type="entry name" value="MutL_C_regsub"/>
</dbReference>
<evidence type="ECO:0000256" key="1">
    <source>
        <dbReference type="ARBA" id="ARBA00006082"/>
    </source>
</evidence>
<dbReference type="GO" id="GO:0005524">
    <property type="term" value="F:ATP binding"/>
    <property type="evidence" value="ECO:0007669"/>
    <property type="project" value="InterPro"/>
</dbReference>
<dbReference type="EMBL" id="VULR01000004">
    <property type="protein sequence ID" value="MSS42930.1"/>
    <property type="molecule type" value="Genomic_DNA"/>
</dbReference>
<keyword evidence="8" id="KW-0255">Endonuclease</keyword>
<dbReference type="CDD" id="cd00782">
    <property type="entry name" value="MutL_Trans"/>
    <property type="match status" value="1"/>
</dbReference>
<dbReference type="FunFam" id="3.30.565.10:FF:000003">
    <property type="entry name" value="DNA mismatch repair endonuclease MutL"/>
    <property type="match status" value="1"/>
</dbReference>
<dbReference type="Pfam" id="PF01119">
    <property type="entry name" value="DNA_mis_repair"/>
    <property type="match status" value="1"/>
</dbReference>
<reference evidence="8 9" key="1">
    <citation type="submission" date="2019-08" db="EMBL/GenBank/DDBJ databases">
        <title>In-depth cultivation of the pig gut microbiome towards novel bacterial diversity and tailored functional studies.</title>
        <authorList>
            <person name="Wylensek D."/>
            <person name="Hitch T.C.A."/>
            <person name="Clavel T."/>
        </authorList>
    </citation>
    <scope>NUCLEOTIDE SEQUENCE [LARGE SCALE GENOMIC DNA]</scope>
    <source>
        <strain evidence="8 9">Med78-601-WT-4W-RMD-3</strain>
    </source>
</reference>
<comment type="similarity">
    <text evidence="1 4">Belongs to the DNA mismatch repair MutL/HexB family.</text>
</comment>
<dbReference type="InterPro" id="IPR042120">
    <property type="entry name" value="MutL_C_dimsub"/>
</dbReference>
<dbReference type="Gene3D" id="3.30.1540.20">
    <property type="entry name" value="MutL, C-terminal domain, dimerisation subdomain"/>
    <property type="match status" value="1"/>
</dbReference>
<keyword evidence="3 4" id="KW-0234">DNA repair</keyword>
<keyword evidence="8" id="KW-0378">Hydrolase</keyword>
<dbReference type="PROSITE" id="PS00058">
    <property type="entry name" value="DNA_MISMATCH_REPAIR_1"/>
    <property type="match status" value="1"/>
</dbReference>
<evidence type="ECO:0000313" key="8">
    <source>
        <dbReference type="EMBL" id="MSS42930.1"/>
    </source>
</evidence>
<evidence type="ECO:0000256" key="2">
    <source>
        <dbReference type="ARBA" id="ARBA00022763"/>
    </source>
</evidence>
<proteinExistence type="inferred from homology"/>
<comment type="function">
    <text evidence="4">This protein is involved in the repair of mismatches in DNA. It is required for dam-dependent methyl-directed DNA mismatch repair. May act as a 'molecular matchmaker', a protein that promotes the formation of a stable complex between two or more DNA-binding proteins in an ATP-dependent manner without itself being part of a final effector complex.</text>
</comment>
<dbReference type="CDD" id="cd16926">
    <property type="entry name" value="HATPase_MutL-MLH-PMS-like"/>
    <property type="match status" value="1"/>
</dbReference>
<dbReference type="OrthoDB" id="9763467at2"/>
<dbReference type="PANTHER" id="PTHR10073:SF12">
    <property type="entry name" value="DNA MISMATCH REPAIR PROTEIN MLH1"/>
    <property type="match status" value="1"/>
</dbReference>
<accession>A0A844FG38</accession>
<organism evidence="8 9">
    <name type="scientific">Anaerosalibacter bizertensis</name>
    <dbReference type="NCBI Taxonomy" id="932217"/>
    <lineage>
        <taxon>Bacteria</taxon>
        <taxon>Bacillati</taxon>
        <taxon>Bacillota</taxon>
        <taxon>Tissierellia</taxon>
        <taxon>Tissierellales</taxon>
        <taxon>Sporanaerobacteraceae</taxon>
        <taxon>Anaerosalibacter</taxon>
    </lineage>
</organism>
<gene>
    <name evidence="4 8" type="primary">mutL</name>
    <name evidence="8" type="ORF">FYJ27_04170</name>
    <name evidence="7" type="ORF">L0P62_02405</name>
</gene>
<dbReference type="PANTHER" id="PTHR10073">
    <property type="entry name" value="DNA MISMATCH REPAIR PROTEIN MLH, PMS, MUTL"/>
    <property type="match status" value="1"/>
</dbReference>
<dbReference type="InterPro" id="IPR038973">
    <property type="entry name" value="MutL/Mlh/Pms-like"/>
</dbReference>
<dbReference type="SMART" id="SM00853">
    <property type="entry name" value="MutL_C"/>
    <property type="match status" value="1"/>
</dbReference>
<dbReference type="HAMAP" id="MF_00149">
    <property type="entry name" value="DNA_mis_repair"/>
    <property type="match status" value="1"/>
</dbReference>
<dbReference type="InterPro" id="IPR014790">
    <property type="entry name" value="MutL_C"/>
</dbReference>
<evidence type="ECO:0000256" key="4">
    <source>
        <dbReference type="HAMAP-Rule" id="MF_00149"/>
    </source>
</evidence>
<protein>
    <recommendedName>
        <fullName evidence="4">DNA mismatch repair protein MutL</fullName>
    </recommendedName>
</protein>
<dbReference type="Gene3D" id="3.30.230.10">
    <property type="match status" value="1"/>
</dbReference>
<evidence type="ECO:0000313" key="7">
    <source>
        <dbReference type="EMBL" id="MCG4564290.1"/>
    </source>
</evidence>
<dbReference type="AlphaFoldDB" id="A0A844FG38"/>
<dbReference type="SUPFAM" id="SSF54211">
    <property type="entry name" value="Ribosomal protein S5 domain 2-like"/>
    <property type="match status" value="1"/>
</dbReference>
<dbReference type="InterPro" id="IPR020667">
    <property type="entry name" value="DNA_mismatch_repair_MutL"/>
</dbReference>
<dbReference type="NCBIfam" id="TIGR00585">
    <property type="entry name" value="mutl"/>
    <property type="match status" value="1"/>
</dbReference>
<dbReference type="Gene3D" id="3.30.1370.100">
    <property type="entry name" value="MutL, C-terminal domain, regulatory subdomain"/>
    <property type="match status" value="1"/>
</dbReference>
<keyword evidence="10" id="KW-1185">Reference proteome</keyword>
<dbReference type="Proteomes" id="UP001108123">
    <property type="component" value="Unassembled WGS sequence"/>
</dbReference>
<dbReference type="GO" id="GO:0032300">
    <property type="term" value="C:mismatch repair complex"/>
    <property type="evidence" value="ECO:0007669"/>
    <property type="project" value="InterPro"/>
</dbReference>
<dbReference type="SMART" id="SM01340">
    <property type="entry name" value="DNA_mis_repair"/>
    <property type="match status" value="1"/>
</dbReference>
<dbReference type="GO" id="GO:0140664">
    <property type="term" value="F:ATP-dependent DNA damage sensor activity"/>
    <property type="evidence" value="ECO:0007669"/>
    <property type="project" value="InterPro"/>
</dbReference>
<dbReference type="SUPFAM" id="SSF118116">
    <property type="entry name" value="DNA mismatch repair protein MutL"/>
    <property type="match status" value="1"/>
</dbReference>
<dbReference type="InterPro" id="IPR037198">
    <property type="entry name" value="MutL_C_sf"/>
</dbReference>
<dbReference type="RefSeq" id="WP_154483588.1">
    <property type="nucleotide sequence ID" value="NZ_JAJBNW010000038.1"/>
</dbReference>
<dbReference type="InterPro" id="IPR002099">
    <property type="entry name" value="MutL/Mlh/PMS"/>
</dbReference>
<reference evidence="7" key="2">
    <citation type="submission" date="2022-01" db="EMBL/GenBank/DDBJ databases">
        <title>Collection of gut derived symbiotic bacterial strains cultured from healthy donors.</title>
        <authorList>
            <person name="Lin H."/>
            <person name="Kohout C."/>
            <person name="Waligurski E."/>
            <person name="Pamer E.G."/>
        </authorList>
    </citation>
    <scope>NUCLEOTIDE SEQUENCE</scope>
    <source>
        <strain evidence="7">MSK.14.39</strain>
    </source>
</reference>
<evidence type="ECO:0000313" key="10">
    <source>
        <dbReference type="Proteomes" id="UP001108123"/>
    </source>
</evidence>
<dbReference type="GO" id="GO:0016887">
    <property type="term" value="F:ATP hydrolysis activity"/>
    <property type="evidence" value="ECO:0007669"/>
    <property type="project" value="InterPro"/>
</dbReference>
<evidence type="ECO:0000313" key="9">
    <source>
        <dbReference type="Proteomes" id="UP000462760"/>
    </source>
</evidence>
<dbReference type="InterPro" id="IPR013507">
    <property type="entry name" value="DNA_mismatch_S5_2-like"/>
</dbReference>
<dbReference type="GO" id="GO:0006298">
    <property type="term" value="P:mismatch repair"/>
    <property type="evidence" value="ECO:0007669"/>
    <property type="project" value="UniProtKB-UniRule"/>
</dbReference>
<sequence>MNNKIKILDEATIAKIAAGEIIERPASIVKELIENSIDAGASNIVIEIKNGGKTYIRVTDDGIGMNEDEVEFAFLRHSTSKISVAEDLLNIHSLGFRGEALASISTTCMMETLTRNISSNKGIRVFLEEGKIIKKEPIGCPEGTTMIAKDLFYNTPVRKKFLKSDLVESNHISDVIYKLALGNPGISFKYIKDSKVILKTPGNNQVKSNIYSVLGKDFIDNLFEISYYDSDLSIQGYISKNDFYRGNRGHQYIFVNGRWIENIELTKIIENCYKSLIPINRFPIFILFIEIEPSLIDVNIHPTKQEIKFSNQNKINNTLKQLVNKKLKDIISIPKIEINDKKNENIEEINFLDTTLATTKVEKSLDEPETYEKDFIKEDDLSSEDMLKSIYFKKKPEQNKKGFNIEVNEYRANSLEEVSDINKKEDLTNIFKNTKLVGILFNTYIILENTVDDYFYLIDQHAAHERIKYEQYKKEYEKEDIAIQRLLSPEIIQLTNKEYSIVKDNLDLFNKLGFEIEGFGLNSVALRGVPLIFGKPQIKELFFDILDNMKSNLNTSYDVKIEKIMKMACTNAIKGGDKITKIEIEELLNQLAKANSPYTCPHGRPIIIKVTKRDLEKKFKRII</sequence>
<keyword evidence="8" id="KW-0540">Nuclease</keyword>
<dbReference type="InterPro" id="IPR020568">
    <property type="entry name" value="Ribosomal_Su5_D2-typ_SF"/>
</dbReference>
<dbReference type="InterPro" id="IPR014721">
    <property type="entry name" value="Ribsml_uS5_D2-typ_fold_subgr"/>
</dbReference>
<name>A0A844FG38_9FIRM</name>
<dbReference type="GO" id="GO:0004519">
    <property type="term" value="F:endonuclease activity"/>
    <property type="evidence" value="ECO:0007669"/>
    <property type="project" value="UniProtKB-KW"/>
</dbReference>
<dbReference type="EMBL" id="JAKNID010000004">
    <property type="protein sequence ID" value="MCG4564290.1"/>
    <property type="molecule type" value="Genomic_DNA"/>
</dbReference>
<feature type="domain" description="MutL C-terminal dimerisation" evidence="5">
    <location>
        <begin position="436"/>
        <end position="579"/>
    </location>
</feature>
<keyword evidence="2 4" id="KW-0227">DNA damage</keyword>
<evidence type="ECO:0000259" key="6">
    <source>
        <dbReference type="SMART" id="SM01340"/>
    </source>
</evidence>
<dbReference type="GO" id="GO:0030983">
    <property type="term" value="F:mismatched DNA binding"/>
    <property type="evidence" value="ECO:0007669"/>
    <property type="project" value="InterPro"/>
</dbReference>
<dbReference type="Gene3D" id="3.30.565.10">
    <property type="entry name" value="Histidine kinase-like ATPase, C-terminal domain"/>
    <property type="match status" value="1"/>
</dbReference>
<feature type="domain" description="DNA mismatch repair protein S5" evidence="6">
    <location>
        <begin position="210"/>
        <end position="328"/>
    </location>
</feature>
<dbReference type="Pfam" id="PF13589">
    <property type="entry name" value="HATPase_c_3"/>
    <property type="match status" value="1"/>
</dbReference>
<dbReference type="Proteomes" id="UP000462760">
    <property type="component" value="Unassembled WGS sequence"/>
</dbReference>
<dbReference type="SUPFAM" id="SSF55874">
    <property type="entry name" value="ATPase domain of HSP90 chaperone/DNA topoisomerase II/histidine kinase"/>
    <property type="match status" value="1"/>
</dbReference>
<dbReference type="InterPro" id="IPR014762">
    <property type="entry name" value="DNA_mismatch_repair_CS"/>
</dbReference>